<dbReference type="EMBL" id="DS178320">
    <property type="protein sequence ID" value="EFP89170.1"/>
    <property type="molecule type" value="Genomic_DNA"/>
</dbReference>
<dbReference type="Proteomes" id="UP000008783">
    <property type="component" value="Unassembled WGS sequence"/>
</dbReference>
<accession>E3KY90</accession>
<dbReference type="HOGENOM" id="CLU_2134800_0_0_1"/>
<proteinExistence type="predicted"/>
<feature type="compositionally biased region" description="Basic and acidic residues" evidence="1">
    <location>
        <begin position="104"/>
        <end position="113"/>
    </location>
</feature>
<feature type="region of interest" description="Disordered" evidence="1">
    <location>
        <begin position="93"/>
        <end position="113"/>
    </location>
</feature>
<dbReference type="AlphaFoldDB" id="E3KY90"/>
<dbReference type="RefSeq" id="XP_003333589.1">
    <property type="nucleotide sequence ID" value="XM_003333541.1"/>
</dbReference>
<dbReference type="InParanoid" id="E3KY90"/>
<evidence type="ECO:0000313" key="3">
    <source>
        <dbReference type="Proteomes" id="UP000008783"/>
    </source>
</evidence>
<dbReference type="VEuPathDB" id="FungiDB:PGTG_15011"/>
<organism evidence="2 3">
    <name type="scientific">Puccinia graminis f. sp. tritici (strain CRL 75-36-700-3 / race SCCL)</name>
    <name type="common">Black stem rust fungus</name>
    <dbReference type="NCBI Taxonomy" id="418459"/>
    <lineage>
        <taxon>Eukaryota</taxon>
        <taxon>Fungi</taxon>
        <taxon>Dikarya</taxon>
        <taxon>Basidiomycota</taxon>
        <taxon>Pucciniomycotina</taxon>
        <taxon>Pucciniomycetes</taxon>
        <taxon>Pucciniales</taxon>
        <taxon>Pucciniaceae</taxon>
        <taxon>Puccinia</taxon>
    </lineage>
</organism>
<dbReference type="KEGG" id="pgr:PGTG_15011"/>
<protein>
    <submittedName>
        <fullName evidence="2">Uncharacterized protein</fullName>
    </submittedName>
</protein>
<name>E3KY90_PUCGT</name>
<dbReference type="GeneID" id="10546724"/>
<evidence type="ECO:0000256" key="1">
    <source>
        <dbReference type="SAM" id="MobiDB-lite"/>
    </source>
</evidence>
<evidence type="ECO:0000313" key="2">
    <source>
        <dbReference type="EMBL" id="EFP89170.1"/>
    </source>
</evidence>
<keyword evidence="3" id="KW-1185">Reference proteome</keyword>
<sequence length="113" mass="12659">MRPPQPETCVKFGKYIATKSISLTKTSNVTIPPPFRGPAVAELPPKGAGWVQSVPLAWLFLLNFWDFNTITVQVLFWLPRPWCGSRCLPAARQGLAEPPCGERPLTKEWRGLQ</sequence>
<gene>
    <name evidence="2" type="ORF">PGTG_15011</name>
</gene>
<reference evidence="3" key="2">
    <citation type="journal article" date="2011" name="Proc. Natl. Acad. Sci. U.S.A.">
        <title>Obligate biotrophy features unraveled by the genomic analysis of rust fungi.</title>
        <authorList>
            <person name="Duplessis S."/>
            <person name="Cuomo C.A."/>
            <person name="Lin Y.-C."/>
            <person name="Aerts A."/>
            <person name="Tisserant E."/>
            <person name="Veneault-Fourrey C."/>
            <person name="Joly D.L."/>
            <person name="Hacquard S."/>
            <person name="Amselem J."/>
            <person name="Cantarel B.L."/>
            <person name="Chiu R."/>
            <person name="Coutinho P.M."/>
            <person name="Feau N."/>
            <person name="Field M."/>
            <person name="Frey P."/>
            <person name="Gelhaye E."/>
            <person name="Goldberg J."/>
            <person name="Grabherr M.G."/>
            <person name="Kodira C.D."/>
            <person name="Kohler A."/>
            <person name="Kuees U."/>
            <person name="Lindquist E.A."/>
            <person name="Lucas S.M."/>
            <person name="Mago R."/>
            <person name="Mauceli E."/>
            <person name="Morin E."/>
            <person name="Murat C."/>
            <person name="Pangilinan J.L."/>
            <person name="Park R."/>
            <person name="Pearson M."/>
            <person name="Quesneville H."/>
            <person name="Rouhier N."/>
            <person name="Sakthikumar S."/>
            <person name="Salamov A.A."/>
            <person name="Schmutz J."/>
            <person name="Selles B."/>
            <person name="Shapiro H."/>
            <person name="Tanguay P."/>
            <person name="Tuskan G.A."/>
            <person name="Henrissat B."/>
            <person name="Van de Peer Y."/>
            <person name="Rouze P."/>
            <person name="Ellis J.G."/>
            <person name="Dodds P.N."/>
            <person name="Schein J.E."/>
            <person name="Zhong S."/>
            <person name="Hamelin R.C."/>
            <person name="Grigoriev I.V."/>
            <person name="Szabo L.J."/>
            <person name="Martin F."/>
        </authorList>
    </citation>
    <scope>NUCLEOTIDE SEQUENCE [LARGE SCALE GENOMIC DNA]</scope>
    <source>
        <strain evidence="3">CRL 75-36-700-3 / race SCCL</strain>
    </source>
</reference>
<reference key="1">
    <citation type="submission" date="2007-01" db="EMBL/GenBank/DDBJ databases">
        <title>The Genome Sequence of Puccinia graminis f. sp. tritici Strain CRL 75-36-700-3.</title>
        <authorList>
            <consortium name="The Broad Institute Genome Sequencing Platform"/>
            <person name="Birren B."/>
            <person name="Lander E."/>
            <person name="Galagan J."/>
            <person name="Nusbaum C."/>
            <person name="Devon K."/>
            <person name="Cuomo C."/>
            <person name="Jaffe D."/>
            <person name="Butler J."/>
            <person name="Alvarez P."/>
            <person name="Gnerre S."/>
            <person name="Grabherr M."/>
            <person name="Mauceli E."/>
            <person name="Brockman W."/>
            <person name="Young S."/>
            <person name="LaButti K."/>
            <person name="Sykes S."/>
            <person name="DeCaprio D."/>
            <person name="Crawford M."/>
            <person name="Koehrsen M."/>
            <person name="Engels R."/>
            <person name="Montgomery P."/>
            <person name="Pearson M."/>
            <person name="Howarth C."/>
            <person name="Larson L."/>
            <person name="White J."/>
            <person name="Zeng Q."/>
            <person name="Kodira C."/>
            <person name="Yandava C."/>
            <person name="Alvarado L."/>
            <person name="O'Leary S."/>
            <person name="Szabo L."/>
            <person name="Dean R."/>
            <person name="Schein J."/>
        </authorList>
    </citation>
    <scope>NUCLEOTIDE SEQUENCE</scope>
    <source>
        <strain>CRL 75-36-700-3</strain>
    </source>
</reference>